<dbReference type="Proteomes" id="UP000829720">
    <property type="component" value="Unassembled WGS sequence"/>
</dbReference>
<dbReference type="Pfam" id="PF00339">
    <property type="entry name" value="Arrestin_N"/>
    <property type="match status" value="1"/>
</dbReference>
<sequence>MFSSENISILYDPINEQNTFSSGDTISGRVILDLAEETEINYLSVKAKGKAEVLWSETLKDETVTYHAKEKYFKLAQYILQKQQKDSKIVTAGIHEYSFTFQIPEGKMPISFKGDFGKNIYTLEAKLSRAVRMKSKAKAEFTFLPKDVKIGPELMSPQFASKEKSMKLFTYGNVYMNISTEKMGYLQGEDIRVTAVIENKSSRTVVPKFVLYQKQSFFARGKRKLSINPILKQEGDPINSSVHQTVTKTLKMPVNLSMSILTFPILKVEYRLKVYLDIPMAKDLEVKLPLIILPAPGSLGPMTQPS</sequence>
<evidence type="ECO:0000313" key="4">
    <source>
        <dbReference type="Proteomes" id="UP000829720"/>
    </source>
</evidence>
<evidence type="ECO:0000256" key="1">
    <source>
        <dbReference type="ARBA" id="ARBA00005298"/>
    </source>
</evidence>
<name>A0A8T3E8G4_9TELE</name>
<reference evidence="3" key="1">
    <citation type="submission" date="2021-01" db="EMBL/GenBank/DDBJ databases">
        <authorList>
            <person name="Zahm M."/>
            <person name="Roques C."/>
            <person name="Cabau C."/>
            <person name="Klopp C."/>
            <person name="Donnadieu C."/>
            <person name="Jouanno E."/>
            <person name="Lampietro C."/>
            <person name="Louis A."/>
            <person name="Herpin A."/>
            <person name="Echchiki A."/>
            <person name="Berthelot C."/>
            <person name="Parey E."/>
            <person name="Roest-Crollius H."/>
            <person name="Braasch I."/>
            <person name="Postlethwait J."/>
            <person name="Bobe J."/>
            <person name="Montfort J."/>
            <person name="Bouchez O."/>
            <person name="Begum T."/>
            <person name="Mejri S."/>
            <person name="Adams A."/>
            <person name="Chen W.-J."/>
            <person name="Guiguen Y."/>
        </authorList>
    </citation>
    <scope>NUCLEOTIDE SEQUENCE</scope>
    <source>
        <tissue evidence="3">Blood</tissue>
    </source>
</reference>
<proteinExistence type="inferred from homology"/>
<keyword evidence="4" id="KW-1185">Reference proteome</keyword>
<dbReference type="InterPro" id="IPR011022">
    <property type="entry name" value="Arrestin_C-like"/>
</dbReference>
<dbReference type="GO" id="GO:0005886">
    <property type="term" value="C:plasma membrane"/>
    <property type="evidence" value="ECO:0007669"/>
    <property type="project" value="TreeGrafter"/>
</dbReference>
<comment type="similarity">
    <text evidence="1">Belongs to the arrestin family.</text>
</comment>
<dbReference type="Gene3D" id="2.60.40.640">
    <property type="match status" value="2"/>
</dbReference>
<dbReference type="InterPro" id="IPR011021">
    <property type="entry name" value="Arrestin-like_N"/>
</dbReference>
<dbReference type="InterPro" id="IPR014752">
    <property type="entry name" value="Arrestin-like_C"/>
</dbReference>
<dbReference type="Pfam" id="PF02752">
    <property type="entry name" value="Arrestin_C"/>
    <property type="match status" value="1"/>
</dbReference>
<dbReference type="EMBL" id="JAERUA010000001">
    <property type="protein sequence ID" value="KAI1904486.1"/>
    <property type="molecule type" value="Genomic_DNA"/>
</dbReference>
<dbReference type="AlphaFoldDB" id="A0A8T3E8G4"/>
<feature type="domain" description="Arrestin C-terminal-like" evidence="2">
    <location>
        <begin position="170"/>
        <end position="297"/>
    </location>
</feature>
<dbReference type="SUPFAM" id="SSF81296">
    <property type="entry name" value="E set domains"/>
    <property type="match status" value="2"/>
</dbReference>
<evidence type="ECO:0000259" key="2">
    <source>
        <dbReference type="SMART" id="SM01017"/>
    </source>
</evidence>
<dbReference type="InterPro" id="IPR014756">
    <property type="entry name" value="Ig_E-set"/>
</dbReference>
<dbReference type="SMART" id="SM01017">
    <property type="entry name" value="Arrestin_C"/>
    <property type="match status" value="1"/>
</dbReference>
<dbReference type="PANTHER" id="PTHR11188:SF135">
    <property type="entry name" value="ARRESTIN DOMAIN CONTAINING 3-LIKE-RELATED"/>
    <property type="match status" value="1"/>
</dbReference>
<accession>A0A8T3E8G4</accession>
<protein>
    <recommendedName>
        <fullName evidence="2">Arrestin C-terminal-like domain-containing protein</fullName>
    </recommendedName>
</protein>
<comment type="caution">
    <text evidence="3">The sequence shown here is derived from an EMBL/GenBank/DDBJ whole genome shotgun (WGS) entry which is preliminary data.</text>
</comment>
<evidence type="ECO:0000313" key="3">
    <source>
        <dbReference type="EMBL" id="KAI1904486.1"/>
    </source>
</evidence>
<dbReference type="PANTHER" id="PTHR11188">
    <property type="entry name" value="ARRESTIN DOMAIN CONTAINING PROTEIN"/>
    <property type="match status" value="1"/>
</dbReference>
<dbReference type="InterPro" id="IPR050357">
    <property type="entry name" value="Arrestin_domain-protein"/>
</dbReference>
<gene>
    <name evidence="3" type="ORF">AGOR_G00006130</name>
</gene>
<dbReference type="GO" id="GO:0015031">
    <property type="term" value="P:protein transport"/>
    <property type="evidence" value="ECO:0007669"/>
    <property type="project" value="TreeGrafter"/>
</dbReference>
<dbReference type="OrthoDB" id="2333384at2759"/>
<dbReference type="GO" id="GO:0005737">
    <property type="term" value="C:cytoplasm"/>
    <property type="evidence" value="ECO:0007669"/>
    <property type="project" value="TreeGrafter"/>
</dbReference>
<organism evidence="3 4">
    <name type="scientific">Albula goreensis</name>
    <dbReference type="NCBI Taxonomy" id="1534307"/>
    <lineage>
        <taxon>Eukaryota</taxon>
        <taxon>Metazoa</taxon>
        <taxon>Chordata</taxon>
        <taxon>Craniata</taxon>
        <taxon>Vertebrata</taxon>
        <taxon>Euteleostomi</taxon>
        <taxon>Actinopterygii</taxon>
        <taxon>Neopterygii</taxon>
        <taxon>Teleostei</taxon>
        <taxon>Albuliformes</taxon>
        <taxon>Albulidae</taxon>
        <taxon>Albula</taxon>
    </lineage>
</organism>
<dbReference type="GO" id="GO:0007399">
    <property type="term" value="P:nervous system development"/>
    <property type="evidence" value="ECO:0007669"/>
    <property type="project" value="UniProtKB-ARBA"/>
</dbReference>